<evidence type="ECO:0000259" key="4">
    <source>
        <dbReference type="Pfam" id="PF24245"/>
    </source>
</evidence>
<dbReference type="OrthoDB" id="10070927at2759"/>
<organism evidence="5 6">
    <name type="scientific">Saccharata proteae CBS 121410</name>
    <dbReference type="NCBI Taxonomy" id="1314787"/>
    <lineage>
        <taxon>Eukaryota</taxon>
        <taxon>Fungi</taxon>
        <taxon>Dikarya</taxon>
        <taxon>Ascomycota</taxon>
        <taxon>Pezizomycotina</taxon>
        <taxon>Dothideomycetes</taxon>
        <taxon>Dothideomycetes incertae sedis</taxon>
        <taxon>Botryosphaeriales</taxon>
        <taxon>Saccharataceae</taxon>
        <taxon>Saccharata</taxon>
    </lineage>
</organism>
<evidence type="ECO:0000256" key="1">
    <source>
        <dbReference type="ARBA" id="ARBA00004123"/>
    </source>
</evidence>
<keyword evidence="2" id="KW-0539">Nucleus</keyword>
<gene>
    <name evidence="5" type="ORF">K490DRAFT_1734</name>
</gene>
<feature type="non-terminal residue" evidence="5">
    <location>
        <position position="1"/>
    </location>
</feature>
<feature type="non-terminal residue" evidence="5">
    <location>
        <position position="115"/>
    </location>
</feature>
<evidence type="ECO:0000256" key="3">
    <source>
        <dbReference type="SAM" id="MobiDB-lite"/>
    </source>
</evidence>
<feature type="domain" description="INO80 complex subunit F" evidence="4">
    <location>
        <begin position="8"/>
        <end position="54"/>
    </location>
</feature>
<evidence type="ECO:0000313" key="6">
    <source>
        <dbReference type="Proteomes" id="UP000799776"/>
    </source>
</evidence>
<dbReference type="EMBL" id="ML978724">
    <property type="protein sequence ID" value="KAF2086410.1"/>
    <property type="molecule type" value="Genomic_DNA"/>
</dbReference>
<comment type="subcellular location">
    <subcellularLocation>
        <location evidence="1">Nucleus</location>
    </subcellularLocation>
</comment>
<dbReference type="Proteomes" id="UP000799776">
    <property type="component" value="Unassembled WGS sequence"/>
</dbReference>
<feature type="region of interest" description="Disordered" evidence="3">
    <location>
        <begin position="55"/>
        <end position="115"/>
    </location>
</feature>
<dbReference type="Pfam" id="PF24245">
    <property type="entry name" value="INO80F"/>
    <property type="match status" value="1"/>
</dbReference>
<sequence>PPSVEQAYYRKCIALKRRLNEIEANNEAAHVRKARLERGIMKMRLERAFLMERLAERMTATQDESDRSTSPPPTVGNPTQPGPSYIPTYATPDSAFDHLRQPQEKPTRSKRANNS</sequence>
<comment type="caution">
    <text evidence="5">The sequence shown here is derived from an EMBL/GenBank/DDBJ whole genome shotgun (WGS) entry which is preliminary data.</text>
</comment>
<accession>A0A9P4HR48</accession>
<evidence type="ECO:0000313" key="5">
    <source>
        <dbReference type="EMBL" id="KAF2086410.1"/>
    </source>
</evidence>
<reference evidence="5" key="1">
    <citation type="journal article" date="2020" name="Stud. Mycol.">
        <title>101 Dothideomycetes genomes: a test case for predicting lifestyles and emergence of pathogens.</title>
        <authorList>
            <person name="Haridas S."/>
            <person name="Albert R."/>
            <person name="Binder M."/>
            <person name="Bloem J."/>
            <person name="Labutti K."/>
            <person name="Salamov A."/>
            <person name="Andreopoulos B."/>
            <person name="Baker S."/>
            <person name="Barry K."/>
            <person name="Bills G."/>
            <person name="Bluhm B."/>
            <person name="Cannon C."/>
            <person name="Castanera R."/>
            <person name="Culley D."/>
            <person name="Daum C."/>
            <person name="Ezra D."/>
            <person name="Gonzalez J."/>
            <person name="Henrissat B."/>
            <person name="Kuo A."/>
            <person name="Liang C."/>
            <person name="Lipzen A."/>
            <person name="Lutzoni F."/>
            <person name="Magnuson J."/>
            <person name="Mondo S."/>
            <person name="Nolan M."/>
            <person name="Ohm R."/>
            <person name="Pangilinan J."/>
            <person name="Park H.-J."/>
            <person name="Ramirez L."/>
            <person name="Alfaro M."/>
            <person name="Sun H."/>
            <person name="Tritt A."/>
            <person name="Yoshinaga Y."/>
            <person name="Zwiers L.-H."/>
            <person name="Turgeon B."/>
            <person name="Goodwin S."/>
            <person name="Spatafora J."/>
            <person name="Crous P."/>
            <person name="Grigoriev I."/>
        </authorList>
    </citation>
    <scope>NUCLEOTIDE SEQUENCE</scope>
    <source>
        <strain evidence="5">CBS 121410</strain>
    </source>
</reference>
<feature type="compositionally biased region" description="Basic and acidic residues" evidence="3">
    <location>
        <begin position="95"/>
        <end position="107"/>
    </location>
</feature>
<dbReference type="AlphaFoldDB" id="A0A9P4HR48"/>
<dbReference type="GO" id="GO:0005634">
    <property type="term" value="C:nucleus"/>
    <property type="evidence" value="ECO:0007669"/>
    <property type="project" value="UniProtKB-SubCell"/>
</dbReference>
<proteinExistence type="predicted"/>
<keyword evidence="6" id="KW-1185">Reference proteome</keyword>
<dbReference type="InterPro" id="IPR056513">
    <property type="entry name" value="INO80F"/>
</dbReference>
<protein>
    <recommendedName>
        <fullName evidence="4">INO80 complex subunit F domain-containing protein</fullName>
    </recommendedName>
</protein>
<name>A0A9P4HR48_9PEZI</name>
<evidence type="ECO:0000256" key="2">
    <source>
        <dbReference type="ARBA" id="ARBA00023242"/>
    </source>
</evidence>